<organism evidence="1 2">
    <name type="scientific">Paenisporosarcina cavernae</name>
    <dbReference type="NCBI Taxonomy" id="2320858"/>
    <lineage>
        <taxon>Bacteria</taxon>
        <taxon>Bacillati</taxon>
        <taxon>Bacillota</taxon>
        <taxon>Bacilli</taxon>
        <taxon>Bacillales</taxon>
        <taxon>Caryophanaceae</taxon>
        <taxon>Paenisporosarcina</taxon>
    </lineage>
</organism>
<dbReference type="Proteomes" id="UP000265725">
    <property type="component" value="Chromosome"/>
</dbReference>
<reference evidence="2" key="1">
    <citation type="submission" date="2018-09" db="EMBL/GenBank/DDBJ databases">
        <authorList>
            <person name="Zhu H."/>
        </authorList>
    </citation>
    <scope>NUCLEOTIDE SEQUENCE [LARGE SCALE GENOMIC DNA]</scope>
    <source>
        <strain evidence="2">K2R23-3</strain>
    </source>
</reference>
<sequence>MKPTDEQLAMWGKTFVPPLDIFFVKEEIVKDLACHLDQVLLMPREEFNEHTSYKQILYANSYEYWNVSEEGTFVIVAHPEWVTSLPHDVLEKLLQLQIELERGLVYPIEIFEDVHLFPLEYIVRWKEKQYVVFQGKMWCQLTSEVKNAALLAIANEWEIVTEQDITIELPDHLNKYANTYATTGGSNCLSSTLYAVRGVEWRLHEWVHPRTFIAGIVRAGYERLSMNEEPYHSGDIIVWENSDGVVQHASYHIKDDLFFNKNGQTFFNAWRIIRGEDLRKVWSDYAAVIYRKVEGS</sequence>
<dbReference type="AlphaFoldDB" id="A0A385YPG2"/>
<evidence type="ECO:0000313" key="2">
    <source>
        <dbReference type="Proteomes" id="UP000265725"/>
    </source>
</evidence>
<gene>
    <name evidence="1" type="ORF">D3873_00855</name>
</gene>
<proteinExistence type="predicted"/>
<evidence type="ECO:0000313" key="1">
    <source>
        <dbReference type="EMBL" id="AYC28486.1"/>
    </source>
</evidence>
<keyword evidence="2" id="KW-1185">Reference proteome</keyword>
<dbReference type="OrthoDB" id="2139078at2"/>
<dbReference type="RefSeq" id="WP_119882231.1">
    <property type="nucleotide sequence ID" value="NZ_CP032418.1"/>
</dbReference>
<name>A0A385YPG2_9BACL</name>
<accession>A0A385YPG2</accession>
<dbReference type="KEGG" id="paek:D3873_00855"/>
<protein>
    <submittedName>
        <fullName evidence="1">Uncharacterized protein</fullName>
    </submittedName>
</protein>
<dbReference type="EMBL" id="CP032418">
    <property type="protein sequence ID" value="AYC28486.1"/>
    <property type="molecule type" value="Genomic_DNA"/>
</dbReference>